<protein>
    <recommendedName>
        <fullName evidence="2">DSBA-like thioredoxin domain-containing protein</fullName>
    </recommendedName>
</protein>
<dbReference type="EMBL" id="VSWD01000008">
    <property type="protein sequence ID" value="KAK3094322.1"/>
    <property type="molecule type" value="Genomic_DNA"/>
</dbReference>
<feature type="domain" description="DSBA-like thioredoxin" evidence="2">
    <location>
        <begin position="3"/>
        <end position="172"/>
    </location>
</feature>
<evidence type="ECO:0000256" key="1">
    <source>
        <dbReference type="SAM" id="MobiDB-lite"/>
    </source>
</evidence>
<feature type="region of interest" description="Disordered" evidence="1">
    <location>
        <begin position="21"/>
        <end position="40"/>
    </location>
</feature>
<keyword evidence="4" id="KW-1185">Reference proteome</keyword>
<dbReference type="Pfam" id="PF01323">
    <property type="entry name" value="DSBA"/>
    <property type="match status" value="1"/>
</dbReference>
<dbReference type="GO" id="GO:0016491">
    <property type="term" value="F:oxidoreductase activity"/>
    <property type="evidence" value="ECO:0007669"/>
    <property type="project" value="InterPro"/>
</dbReference>
<organism evidence="3 4">
    <name type="scientific">Pinctada imbricata</name>
    <name type="common">Atlantic pearl-oyster</name>
    <name type="synonym">Pinctada martensii</name>
    <dbReference type="NCBI Taxonomy" id="66713"/>
    <lineage>
        <taxon>Eukaryota</taxon>
        <taxon>Metazoa</taxon>
        <taxon>Spiralia</taxon>
        <taxon>Lophotrochozoa</taxon>
        <taxon>Mollusca</taxon>
        <taxon>Bivalvia</taxon>
        <taxon>Autobranchia</taxon>
        <taxon>Pteriomorphia</taxon>
        <taxon>Pterioida</taxon>
        <taxon>Pterioidea</taxon>
        <taxon>Pteriidae</taxon>
        <taxon>Pinctada</taxon>
    </lineage>
</organism>
<dbReference type="AlphaFoldDB" id="A0AA89C4C4"/>
<reference evidence="3" key="1">
    <citation type="submission" date="2019-08" db="EMBL/GenBank/DDBJ databases">
        <title>The improved chromosome-level genome for the pearl oyster Pinctada fucata martensii using PacBio sequencing and Hi-C.</title>
        <authorList>
            <person name="Zheng Z."/>
        </authorList>
    </citation>
    <scope>NUCLEOTIDE SEQUENCE</scope>
    <source>
        <strain evidence="3">ZZ-2019</strain>
        <tissue evidence="3">Adductor muscle</tissue>
    </source>
</reference>
<name>A0AA89C4C4_PINIB</name>
<comment type="caution">
    <text evidence="3">The sequence shown here is derived from an EMBL/GenBank/DDBJ whole genome shotgun (WGS) entry which is preliminary data.</text>
</comment>
<evidence type="ECO:0000313" key="4">
    <source>
        <dbReference type="Proteomes" id="UP001186944"/>
    </source>
</evidence>
<proteinExistence type="predicted"/>
<dbReference type="SUPFAM" id="SSF52833">
    <property type="entry name" value="Thioredoxin-like"/>
    <property type="match status" value="1"/>
</dbReference>
<accession>A0AA89C4C4</accession>
<dbReference type="PANTHER" id="PTHR13887:SF41">
    <property type="entry name" value="THIOREDOXIN SUPERFAMILY PROTEIN"/>
    <property type="match status" value="1"/>
</dbReference>
<gene>
    <name evidence="3" type="ORF">FSP39_000317</name>
</gene>
<evidence type="ECO:0000259" key="2">
    <source>
        <dbReference type="Pfam" id="PF01323"/>
    </source>
</evidence>
<dbReference type="InterPro" id="IPR036249">
    <property type="entry name" value="Thioredoxin-like_sf"/>
</dbReference>
<evidence type="ECO:0000313" key="3">
    <source>
        <dbReference type="EMBL" id="KAK3094322.1"/>
    </source>
</evidence>
<dbReference type="InterPro" id="IPR001853">
    <property type="entry name" value="DSBA-like_thioredoxin_dom"/>
</dbReference>
<dbReference type="PANTHER" id="PTHR13887">
    <property type="entry name" value="GLUTATHIONE S-TRANSFERASE KAPPA"/>
    <property type="match status" value="1"/>
</dbReference>
<dbReference type="Gene3D" id="3.40.30.10">
    <property type="entry name" value="Glutaredoxin"/>
    <property type="match status" value="1"/>
</dbReference>
<sequence length="191" mass="21277">MAMDSVKEKYDFRVRWEPFMLRPNTPPEGSPKPAQYTDPNNPRVAALKQSGADVGLDFTYKCPVFPNTIKPHVLMEYAKDVDDGEKQNQVAELLFHKYFTDGDALGDTTLLDVASAAGLDKDQLLSRLTDQSKLEGALNKALSWSNKGISGVPTFYMNGQKMFSGAQDKDTFIRVFEIVADKFPLQTTSKS</sequence>
<dbReference type="Proteomes" id="UP001186944">
    <property type="component" value="Unassembled WGS sequence"/>
</dbReference>